<protein>
    <submittedName>
        <fullName evidence="1">CRISPR-associated DxTHG motif protein</fullName>
    </submittedName>
</protein>
<reference evidence="1" key="1">
    <citation type="submission" date="2020-09" db="EMBL/GenBank/DDBJ databases">
        <authorList>
            <person name="Kim M.K."/>
        </authorList>
    </citation>
    <scope>NUCLEOTIDE SEQUENCE</scope>
    <source>
        <strain evidence="1">BT704</strain>
    </source>
</reference>
<evidence type="ECO:0000313" key="1">
    <source>
        <dbReference type="EMBL" id="MBD2753832.1"/>
    </source>
</evidence>
<comment type="caution">
    <text evidence="1">The sequence shown here is derived from an EMBL/GenBank/DDBJ whole genome shotgun (WGS) entry which is preliminary data.</text>
</comment>
<dbReference type="Proteomes" id="UP000653797">
    <property type="component" value="Unassembled WGS sequence"/>
</dbReference>
<name>A0A927GDI3_9BACT</name>
<accession>A0A927GDI3</accession>
<gene>
    <name evidence="1" type="ORF">IC230_13080</name>
</gene>
<keyword evidence="2" id="KW-1185">Reference proteome</keyword>
<dbReference type="AlphaFoldDB" id="A0A927GDI3"/>
<evidence type="ECO:0000313" key="2">
    <source>
        <dbReference type="Proteomes" id="UP000653797"/>
    </source>
</evidence>
<dbReference type="EMBL" id="JACXAA010000004">
    <property type="protein sequence ID" value="MBD2753832.1"/>
    <property type="molecule type" value="Genomic_DNA"/>
</dbReference>
<sequence>MDTTHSISSIGVLTTESWPIPIIPLVLFWS</sequence>
<organism evidence="1 2">
    <name type="scientific">Spirosoma validum</name>
    <dbReference type="NCBI Taxonomy" id="2771355"/>
    <lineage>
        <taxon>Bacteria</taxon>
        <taxon>Pseudomonadati</taxon>
        <taxon>Bacteroidota</taxon>
        <taxon>Cytophagia</taxon>
        <taxon>Cytophagales</taxon>
        <taxon>Cytophagaceae</taxon>
        <taxon>Spirosoma</taxon>
    </lineage>
</organism>
<proteinExistence type="predicted"/>